<dbReference type="GO" id="GO:0032259">
    <property type="term" value="P:methylation"/>
    <property type="evidence" value="ECO:0007669"/>
    <property type="project" value="InterPro"/>
</dbReference>
<protein>
    <submittedName>
        <fullName evidence="2">Asb092</fullName>
    </submittedName>
</protein>
<evidence type="ECO:0000313" key="3">
    <source>
        <dbReference type="Proteomes" id="UP000202327"/>
    </source>
</evidence>
<dbReference type="InterPro" id="IPR025816">
    <property type="entry name" value="RrmJ-type_MeTrfase"/>
</dbReference>
<organism evidence="2 3">
    <name type="scientific">Agrotis segetum nucleopolyhedrovirus B</name>
    <dbReference type="NCBI Taxonomy" id="1580580"/>
    <lineage>
        <taxon>Viruses</taxon>
        <taxon>Viruses incertae sedis</taxon>
        <taxon>Naldaviricetes</taxon>
        <taxon>Lefavirales</taxon>
        <taxon>Baculoviridae</taxon>
        <taxon>Alphabaculovirus</taxon>
        <taxon>Alphabaculovirus alteragsegetum</taxon>
    </lineage>
</organism>
<dbReference type="OrthoDB" id="19069at10239"/>
<dbReference type="EMBL" id="KM102981">
    <property type="protein sequence ID" value="AIZ48649.1"/>
    <property type="molecule type" value="Genomic_DNA"/>
</dbReference>
<dbReference type="PROSITE" id="PS51613">
    <property type="entry name" value="SAM_MT_RRMJ"/>
    <property type="match status" value="1"/>
</dbReference>
<reference evidence="2 3" key="1">
    <citation type="journal article" date="2015" name="Virus Genes">
        <title>The genome sequence of Agrotis segetum nucleopolyhedrovirus B (AgseNPV-B) reveals a new baculovirus species within the Agrotis baculovirus complex.</title>
        <authorList>
            <person name="Wennmann J.T."/>
            <person name="Gueli Alletti G."/>
            <person name="Jehle J.A."/>
        </authorList>
    </citation>
    <scope>NUCLEOTIDE SEQUENCE [LARGE SCALE GENOMIC DNA]</scope>
    <source>
        <strain evidence="2">English</strain>
    </source>
</reference>
<sequence>MTLSPVFDNLKKDLDRLKNQLNHYNQCDVRRARDRLDRRRRRVRDRCYFKIKEIDFKFNLCRNVNVFLDLCGGPGQFAKYVFDVNDDCKGYGVTLRNHCDYNFCHSNFRKMYGCFDTGDIFDTNVLFELMYFCRGKCDLVLADGAFDVAGRDNDDQETLSLSLIRKECSVILETLRVGGSCVVKIFDTFNNSTISLLQNFVNHFEQYHLYKPTHSCAANSEKYLVCKGKLAPRASTLAATTTTTPEIVFNAQTRKFARQQKRALKRLLAILENDARLDENHDERPTSARVL</sequence>
<keyword evidence="3" id="KW-1185">Reference proteome</keyword>
<dbReference type="Pfam" id="PF01728">
    <property type="entry name" value="FtsJ"/>
    <property type="match status" value="1"/>
</dbReference>
<dbReference type="GO" id="GO:0006370">
    <property type="term" value="P:7-methylguanosine mRNA capping"/>
    <property type="evidence" value="ECO:0007669"/>
    <property type="project" value="UniProtKB-ARBA"/>
</dbReference>
<dbReference type="InterPro" id="IPR029063">
    <property type="entry name" value="SAM-dependent_MTases_sf"/>
</dbReference>
<dbReference type="InterPro" id="IPR002877">
    <property type="entry name" value="RNA_MeTrfase_FtsJ_dom"/>
</dbReference>
<dbReference type="KEGG" id="vg:22619682"/>
<dbReference type="PANTHER" id="PTHR16121:SF0">
    <property type="entry name" value="CAP-SPECIFIC MRNA (NUCLEOSIDE-2'-O-)-METHYLTRANSFERASE 1"/>
    <property type="match status" value="1"/>
</dbReference>
<dbReference type="GO" id="GO:0004483">
    <property type="term" value="F:methyltransferase cap1 activity"/>
    <property type="evidence" value="ECO:0007669"/>
    <property type="project" value="TreeGrafter"/>
</dbReference>
<dbReference type="InterPro" id="IPR050851">
    <property type="entry name" value="mRNA_Cap_2O-Ribose_MeTrfase"/>
</dbReference>
<evidence type="ECO:0000259" key="1">
    <source>
        <dbReference type="PROSITE" id="PS51613"/>
    </source>
</evidence>
<evidence type="ECO:0000313" key="2">
    <source>
        <dbReference type="EMBL" id="AIZ48649.1"/>
    </source>
</evidence>
<feature type="domain" description="RrmJ-type SAM-dependent 2'-O-MTase" evidence="1">
    <location>
        <begin position="42"/>
        <end position="230"/>
    </location>
</feature>
<dbReference type="Gene3D" id="3.40.50.12760">
    <property type="match status" value="1"/>
</dbReference>
<accession>A0A0A7KR76</accession>
<dbReference type="SUPFAM" id="SSF53335">
    <property type="entry name" value="S-adenosyl-L-methionine-dependent methyltransferases"/>
    <property type="match status" value="1"/>
</dbReference>
<dbReference type="Proteomes" id="UP000202327">
    <property type="component" value="Segment"/>
</dbReference>
<proteinExistence type="predicted"/>
<name>A0A0A7KR76_9ABAC</name>
<dbReference type="RefSeq" id="YP_009112653.1">
    <property type="nucleotide sequence ID" value="NC_025960.1"/>
</dbReference>
<dbReference type="GeneID" id="22619682"/>
<dbReference type="PANTHER" id="PTHR16121">
    <property type="entry name" value="CAP-SPECIFIC MRNA (NUCLEOSIDE-2'-O-)-METHYLTRANSFERASE 1-RELATED"/>
    <property type="match status" value="1"/>
</dbReference>